<keyword evidence="2" id="KW-1185">Reference proteome</keyword>
<dbReference type="OrthoDB" id="2430025at2759"/>
<evidence type="ECO:0000313" key="2">
    <source>
        <dbReference type="Proteomes" id="UP000266673"/>
    </source>
</evidence>
<dbReference type="AlphaFoldDB" id="A0A397URN0"/>
<protein>
    <submittedName>
        <fullName evidence="1">Uncharacterized protein</fullName>
    </submittedName>
</protein>
<accession>A0A397URN0</accession>
<comment type="caution">
    <text evidence="1">The sequence shown here is derived from an EMBL/GenBank/DDBJ whole genome shotgun (WGS) entry which is preliminary data.</text>
</comment>
<dbReference type="EMBL" id="QKWP01001321">
    <property type="protein sequence ID" value="RIB09836.1"/>
    <property type="molecule type" value="Genomic_DNA"/>
</dbReference>
<proteinExistence type="predicted"/>
<organism evidence="1 2">
    <name type="scientific">Gigaspora rosea</name>
    <dbReference type="NCBI Taxonomy" id="44941"/>
    <lineage>
        <taxon>Eukaryota</taxon>
        <taxon>Fungi</taxon>
        <taxon>Fungi incertae sedis</taxon>
        <taxon>Mucoromycota</taxon>
        <taxon>Glomeromycotina</taxon>
        <taxon>Glomeromycetes</taxon>
        <taxon>Diversisporales</taxon>
        <taxon>Gigasporaceae</taxon>
        <taxon>Gigaspora</taxon>
    </lineage>
</organism>
<evidence type="ECO:0000313" key="1">
    <source>
        <dbReference type="EMBL" id="RIB09836.1"/>
    </source>
</evidence>
<gene>
    <name evidence="1" type="ORF">C2G38_2207738</name>
</gene>
<sequence length="102" mass="11442">MVNNSCETVGFGNNTSKLVSKIVKPISHRRISISLRQLLKIVKPEVRQELINAIANPDISRRNHTPCKVKRKKKIFNDTASESSSSSGKYCEKALKMFQVGI</sequence>
<dbReference type="Proteomes" id="UP000266673">
    <property type="component" value="Unassembled WGS sequence"/>
</dbReference>
<reference evidence="1 2" key="1">
    <citation type="submission" date="2018-06" db="EMBL/GenBank/DDBJ databases">
        <title>Comparative genomics reveals the genomic features of Rhizophagus irregularis, R. cerebriforme, R. diaphanum and Gigaspora rosea, and their symbiotic lifestyle signature.</title>
        <authorList>
            <person name="Morin E."/>
            <person name="San Clemente H."/>
            <person name="Chen E.C.H."/>
            <person name="De La Providencia I."/>
            <person name="Hainaut M."/>
            <person name="Kuo A."/>
            <person name="Kohler A."/>
            <person name="Murat C."/>
            <person name="Tang N."/>
            <person name="Roy S."/>
            <person name="Loubradou J."/>
            <person name="Henrissat B."/>
            <person name="Grigoriev I.V."/>
            <person name="Corradi N."/>
            <person name="Roux C."/>
            <person name="Martin F.M."/>
        </authorList>
    </citation>
    <scope>NUCLEOTIDE SEQUENCE [LARGE SCALE GENOMIC DNA]</scope>
    <source>
        <strain evidence="1 2">DAOM 194757</strain>
    </source>
</reference>
<name>A0A397URN0_9GLOM</name>